<dbReference type="EMBL" id="AP024488">
    <property type="protein sequence ID" value="BCS98077.1"/>
    <property type="molecule type" value="Genomic_DNA"/>
</dbReference>
<feature type="domain" description="Rad50/SbcC-type AAA" evidence="3">
    <location>
        <begin position="6"/>
        <end position="239"/>
    </location>
</feature>
<dbReference type="SUPFAM" id="SSF52540">
    <property type="entry name" value="P-loop containing nucleoside triphosphate hydrolases"/>
    <property type="match status" value="1"/>
</dbReference>
<evidence type="ECO:0000256" key="2">
    <source>
        <dbReference type="SAM" id="MobiDB-lite"/>
    </source>
</evidence>
<dbReference type="InterPro" id="IPR027417">
    <property type="entry name" value="P-loop_NTPase"/>
</dbReference>
<feature type="region of interest" description="Disordered" evidence="2">
    <location>
        <begin position="918"/>
        <end position="938"/>
    </location>
</feature>
<dbReference type="Proteomes" id="UP001320148">
    <property type="component" value="Chromosome"/>
</dbReference>
<reference evidence="4 5" key="1">
    <citation type="submission" date="2021-02" db="EMBL/GenBank/DDBJ databases">
        <title>Complete genome of Desulfoluna sp. strain ASN36.</title>
        <authorList>
            <person name="Takahashi A."/>
            <person name="Kojima H."/>
            <person name="Fukui M."/>
        </authorList>
    </citation>
    <scope>NUCLEOTIDE SEQUENCE [LARGE SCALE GENOMIC DNA]</scope>
    <source>
        <strain evidence="4 5">ASN36</strain>
    </source>
</reference>
<evidence type="ECO:0000313" key="5">
    <source>
        <dbReference type="Proteomes" id="UP001320148"/>
    </source>
</evidence>
<name>A0ABM7PLG6_9BACT</name>
<dbReference type="Pfam" id="PF13476">
    <property type="entry name" value="AAA_23"/>
    <property type="match status" value="1"/>
</dbReference>
<evidence type="ECO:0000259" key="3">
    <source>
        <dbReference type="Pfam" id="PF13476"/>
    </source>
</evidence>
<feature type="coiled-coil region" evidence="1">
    <location>
        <begin position="400"/>
        <end position="434"/>
    </location>
</feature>
<protein>
    <submittedName>
        <fullName evidence="4">Nuclease SbcCD subunit C</fullName>
    </submittedName>
</protein>
<dbReference type="PANTHER" id="PTHR32114:SF2">
    <property type="entry name" value="ABC TRANSPORTER ABCH.3"/>
    <property type="match status" value="1"/>
</dbReference>
<gene>
    <name evidence="4" type="primary">sbcC</name>
    <name evidence="4" type="ORF">DSLASN_37090</name>
</gene>
<keyword evidence="1" id="KW-0175">Coiled coil</keyword>
<evidence type="ECO:0000256" key="1">
    <source>
        <dbReference type="SAM" id="Coils"/>
    </source>
</evidence>
<accession>A0ABM7PLG6</accession>
<dbReference type="InterPro" id="IPR038729">
    <property type="entry name" value="Rad50/SbcC_AAA"/>
</dbReference>
<sequence length="1152" mass="127646">MKILHLTFQNLNSLSGTFSIDFGEGPLAEAGIFAITGPTGAGKTTILDAITLALFGKAARYDENKRNNPENMMSRGTGECFSEVRFECGTGVYSARWDLTRARKKPDGRIQGAKRQLADASGDILETKIRQVDEKITELTGMDYPRFLRSVLLAQGRFKEFLDAGVKDRGELLERITGTEIYSELSILAHEAAREKEEAIKGARTAADLIRLLSEEETESLTKERATLDQTKDDTEAELTRLLKRLECHANWNQRSRQKEALATEQREWQARNDDFQPKQKQLDRHNTAAPLAGDLKLWASKNEALSHLDKQLKTLQASHVKARTNTAATFESAITACALQCSAIEARRGEGVKKKETLSTEIATIKEWQKENRTDEPIEQALPSIRQKVDLYRSKVQGFKEAEKAAGLTRQTIDRLEKEITQVDGQLSDAQKTFSHKEEIAKALAREISTLTPKADLGYRKEVAEGKRTVLLDLTRHTESHQAIRAEHESLLAKRTAQQIEIKQLESDIAQLVLTLESERHILTLKEQLHTQATLMASLEEKRSHLIPGQECPLCGATDHPFATQELPKPSETKSSFLAQQSTVAALEKNLQSREKELASTTATLVGIDKQIIAHEKKAAELSSLFSRIAAEQGLEATIGDRARLETLALENTTRLRDIAEQIKAIEALEAKQTSADKECIAARGRTEACAAQLIQLKGALGRAASQLSEQSTHLNTADGDTRAALSTCSAAIAPWDLSADTPEAMASAVETLEKRAMAWRTKGETLAGTLHTETKVDAGLETLAIQITRIKTERDEWALKKEPFSDISPESSKVPEPLLDESARRTLCDKTLQAVSTLETQITATENELSECQKKRSEFHVELSDKLAKRNFESIEALQMALLSEEDHETFLKEKEALATQKIRLQTLTRETDDALSKLAEEKPPTSEEARDLTTRKGDIETERETLLKRMGEINAALAADHKARTDQAAQIAKIETLETEAHPWLVLKDLIGSADGTKFSKFAQGLTLGQLVNLANRHLITLNPRYEIQRVPQEDLELEILDRYQADAVRPTKSLSGGESFLVSLSLALGLSEMAGQKTRIESLFIDEGFGSLDSETLDTALAALENLRLDNRTIGVISHVELLKNRLGTQIEVTRKADGHATLTVVDG</sequence>
<evidence type="ECO:0000313" key="4">
    <source>
        <dbReference type="EMBL" id="BCS98077.1"/>
    </source>
</evidence>
<dbReference type="RefSeq" id="WP_236889479.1">
    <property type="nucleotide sequence ID" value="NZ_AP024488.1"/>
</dbReference>
<keyword evidence="5" id="KW-1185">Reference proteome</keyword>
<organism evidence="4 5">
    <name type="scientific">Desulfoluna limicola</name>
    <dbReference type="NCBI Taxonomy" id="2810562"/>
    <lineage>
        <taxon>Bacteria</taxon>
        <taxon>Pseudomonadati</taxon>
        <taxon>Thermodesulfobacteriota</taxon>
        <taxon>Desulfobacteria</taxon>
        <taxon>Desulfobacterales</taxon>
        <taxon>Desulfolunaceae</taxon>
        <taxon>Desulfoluna</taxon>
    </lineage>
</organism>
<proteinExistence type="predicted"/>
<dbReference type="Pfam" id="PF13558">
    <property type="entry name" value="SbcC_Walker_B"/>
    <property type="match status" value="1"/>
</dbReference>
<dbReference type="PANTHER" id="PTHR32114">
    <property type="entry name" value="ABC TRANSPORTER ABCH.3"/>
    <property type="match status" value="1"/>
</dbReference>
<feature type="coiled-coil region" evidence="1">
    <location>
        <begin position="218"/>
        <end position="245"/>
    </location>
</feature>
<dbReference type="Gene3D" id="3.40.50.300">
    <property type="entry name" value="P-loop containing nucleotide triphosphate hydrolases"/>
    <property type="match status" value="2"/>
</dbReference>